<dbReference type="Gene3D" id="2.160.10.10">
    <property type="entry name" value="Hexapeptide repeat proteins"/>
    <property type="match status" value="1"/>
</dbReference>
<dbReference type="SUPFAM" id="SSF51161">
    <property type="entry name" value="Trimeric LpxA-like enzymes"/>
    <property type="match status" value="1"/>
</dbReference>
<dbReference type="AlphaFoldDB" id="A0A1F4UQ11"/>
<protein>
    <submittedName>
        <fullName evidence="1">Acetyltransferase</fullName>
    </submittedName>
</protein>
<dbReference type="EMBL" id="MEVA01000017">
    <property type="protein sequence ID" value="OGC47034.1"/>
    <property type="molecule type" value="Genomic_DNA"/>
</dbReference>
<reference evidence="1 2" key="1">
    <citation type="journal article" date="2016" name="Nat. Commun.">
        <title>Thousands of microbial genomes shed light on interconnected biogeochemical processes in an aquifer system.</title>
        <authorList>
            <person name="Anantharaman K."/>
            <person name="Brown C.T."/>
            <person name="Hug L.A."/>
            <person name="Sharon I."/>
            <person name="Castelle C.J."/>
            <person name="Probst A.J."/>
            <person name="Thomas B.C."/>
            <person name="Singh A."/>
            <person name="Wilkins M.J."/>
            <person name="Karaoz U."/>
            <person name="Brodie E.L."/>
            <person name="Williams K.H."/>
            <person name="Hubbard S.S."/>
            <person name="Banfield J.F."/>
        </authorList>
    </citation>
    <scope>NUCLEOTIDE SEQUENCE [LARGE SCALE GENOMIC DNA]</scope>
</reference>
<sequence>METKDLYIHPTADVHLNAQIGEGTKIWNWVQVREGAVIGRLCILSKGVYIDKDVQIGDFVKIQNNATVYSGVTIEDGVFIGPHVCFTNDLYPRAVNERFEPASEEDWQKIQTLVERGASIGANSTILAGRTIGEYALIGAGSVVTKDIPEYILAVGNPARAVGEVDKRGRLVSNRKNF</sequence>
<name>A0A1F4UQ11_UNCKA</name>
<gene>
    <name evidence="1" type="ORF">A2886_03035</name>
</gene>
<dbReference type="InterPro" id="IPR050179">
    <property type="entry name" value="Trans_hexapeptide_repeat"/>
</dbReference>
<dbReference type="InterPro" id="IPR001451">
    <property type="entry name" value="Hexapep"/>
</dbReference>
<dbReference type="STRING" id="1802617.A2886_03035"/>
<dbReference type="GO" id="GO:0016740">
    <property type="term" value="F:transferase activity"/>
    <property type="evidence" value="ECO:0007669"/>
    <property type="project" value="UniProtKB-KW"/>
</dbReference>
<comment type="caution">
    <text evidence="1">The sequence shown here is derived from an EMBL/GenBank/DDBJ whole genome shotgun (WGS) entry which is preliminary data.</text>
</comment>
<evidence type="ECO:0000313" key="1">
    <source>
        <dbReference type="EMBL" id="OGC47034.1"/>
    </source>
</evidence>
<dbReference type="PANTHER" id="PTHR43300:SF4">
    <property type="entry name" value="ACYL-[ACYL-CARRIER-PROTEIN]--UDP-N-ACETYLGLUCOSAMINE O-ACYLTRANSFERASE"/>
    <property type="match status" value="1"/>
</dbReference>
<keyword evidence="1" id="KW-0808">Transferase</keyword>
<dbReference type="CDD" id="cd03358">
    <property type="entry name" value="LbH_WxcM_N_like"/>
    <property type="match status" value="1"/>
</dbReference>
<evidence type="ECO:0000313" key="2">
    <source>
        <dbReference type="Proteomes" id="UP000176608"/>
    </source>
</evidence>
<dbReference type="Pfam" id="PF00132">
    <property type="entry name" value="Hexapep"/>
    <property type="match status" value="3"/>
</dbReference>
<dbReference type="PANTHER" id="PTHR43300">
    <property type="entry name" value="ACETYLTRANSFERASE"/>
    <property type="match status" value="1"/>
</dbReference>
<dbReference type="Proteomes" id="UP000176608">
    <property type="component" value="Unassembled WGS sequence"/>
</dbReference>
<accession>A0A1F4UQ11</accession>
<proteinExistence type="predicted"/>
<organism evidence="1 2">
    <name type="scientific">candidate division WWE3 bacterium RIFCSPHIGHO2_01_FULL_42_13</name>
    <dbReference type="NCBI Taxonomy" id="1802617"/>
    <lineage>
        <taxon>Bacteria</taxon>
        <taxon>Katanobacteria</taxon>
    </lineage>
</organism>
<dbReference type="InterPro" id="IPR011004">
    <property type="entry name" value="Trimer_LpxA-like_sf"/>
</dbReference>